<proteinExistence type="predicted"/>
<dbReference type="InterPro" id="IPR029016">
    <property type="entry name" value="GAF-like_dom_sf"/>
</dbReference>
<dbReference type="Proteomes" id="UP000676967">
    <property type="component" value="Chromosome"/>
</dbReference>
<dbReference type="EMBL" id="AP023356">
    <property type="protein sequence ID" value="BCJ47537.1"/>
    <property type="molecule type" value="Genomic_DNA"/>
</dbReference>
<gene>
    <name evidence="1" type="ORF">Aiant_81940</name>
</gene>
<organism evidence="1 2">
    <name type="scientific">Actinoplanes ianthinogenes</name>
    <dbReference type="NCBI Taxonomy" id="122358"/>
    <lineage>
        <taxon>Bacteria</taxon>
        <taxon>Bacillati</taxon>
        <taxon>Actinomycetota</taxon>
        <taxon>Actinomycetes</taxon>
        <taxon>Micromonosporales</taxon>
        <taxon>Micromonosporaceae</taxon>
        <taxon>Actinoplanes</taxon>
    </lineage>
</organism>
<name>A0ABM7M798_9ACTN</name>
<protein>
    <submittedName>
        <fullName evidence="1">Uncharacterized protein</fullName>
    </submittedName>
</protein>
<dbReference type="Pfam" id="PF19818">
    <property type="entry name" value="DUF6301"/>
    <property type="match status" value="1"/>
</dbReference>
<evidence type="ECO:0000313" key="1">
    <source>
        <dbReference type="EMBL" id="BCJ47537.1"/>
    </source>
</evidence>
<dbReference type="Gene3D" id="3.30.450.40">
    <property type="match status" value="1"/>
</dbReference>
<accession>A0ABM7M798</accession>
<reference evidence="1 2" key="1">
    <citation type="submission" date="2020-08" db="EMBL/GenBank/DDBJ databases">
        <title>Whole genome shotgun sequence of Actinoplanes ianthinogenes NBRC 13996.</title>
        <authorList>
            <person name="Komaki H."/>
            <person name="Tamura T."/>
        </authorList>
    </citation>
    <scope>NUCLEOTIDE SEQUENCE [LARGE SCALE GENOMIC DNA]</scope>
    <source>
        <strain evidence="1 2">NBRC 13996</strain>
    </source>
</reference>
<evidence type="ECO:0000313" key="2">
    <source>
        <dbReference type="Proteomes" id="UP000676967"/>
    </source>
</evidence>
<dbReference type="InterPro" id="IPR046268">
    <property type="entry name" value="DUF6301"/>
</dbReference>
<keyword evidence="2" id="KW-1185">Reference proteome</keyword>
<sequence length="237" mass="26050">MHQRTPHTWTPEEIALAEETAGRASVQFERSRAEAALRESEARFRALALDANRSRSRSVFLCVPYGGYEDERRRLVVARWRALGEEAVVRQARTLLAAEPLLHSASVPEAAAAFGWTVTQFDPEWPDMGAFLDTGHGLGPRSAFFNTDDEGRVTSILVSLTESVVDGGAEGAMFKLALFADASSALTGALGRPTRPRAGEKPQLWWERPATWFGLITDDDGISLQLTPAELMLGPWQ</sequence>